<protein>
    <submittedName>
        <fullName evidence="2">Uncharacterized protein</fullName>
    </submittedName>
</protein>
<dbReference type="EMBL" id="JADYXP020000003">
    <property type="protein sequence ID" value="KAL0128527.1"/>
    <property type="molecule type" value="Genomic_DNA"/>
</dbReference>
<feature type="region of interest" description="Disordered" evidence="1">
    <location>
        <begin position="43"/>
        <end position="62"/>
    </location>
</feature>
<organism evidence="2 3">
    <name type="scientific">Cardiocondyla obscurior</name>
    <dbReference type="NCBI Taxonomy" id="286306"/>
    <lineage>
        <taxon>Eukaryota</taxon>
        <taxon>Metazoa</taxon>
        <taxon>Ecdysozoa</taxon>
        <taxon>Arthropoda</taxon>
        <taxon>Hexapoda</taxon>
        <taxon>Insecta</taxon>
        <taxon>Pterygota</taxon>
        <taxon>Neoptera</taxon>
        <taxon>Endopterygota</taxon>
        <taxon>Hymenoptera</taxon>
        <taxon>Apocrita</taxon>
        <taxon>Aculeata</taxon>
        <taxon>Formicoidea</taxon>
        <taxon>Formicidae</taxon>
        <taxon>Myrmicinae</taxon>
        <taxon>Cardiocondyla</taxon>
    </lineage>
</organism>
<dbReference type="AlphaFoldDB" id="A0AAW2GP16"/>
<sequence length="82" mass="9444">MSAGPFLSFSSPSSLWSQREESKLCAMNGDWWLRNPVEDSECTTVENSDDDASSHAKVKSYVHSDESTELEEDYLFKRRRIH</sequence>
<proteinExistence type="predicted"/>
<comment type="caution">
    <text evidence="2">The sequence shown here is derived from an EMBL/GenBank/DDBJ whole genome shotgun (WGS) entry which is preliminary data.</text>
</comment>
<accession>A0AAW2GP16</accession>
<evidence type="ECO:0000256" key="1">
    <source>
        <dbReference type="SAM" id="MobiDB-lite"/>
    </source>
</evidence>
<reference evidence="2 3" key="1">
    <citation type="submission" date="2023-03" db="EMBL/GenBank/DDBJ databases">
        <title>High recombination rates correlate with genetic variation in Cardiocondyla obscurior ants.</title>
        <authorList>
            <person name="Errbii M."/>
        </authorList>
    </citation>
    <scope>NUCLEOTIDE SEQUENCE [LARGE SCALE GENOMIC DNA]</scope>
    <source>
        <strain evidence="2">Alpha-2009</strain>
        <tissue evidence="2">Whole body</tissue>
    </source>
</reference>
<dbReference type="Proteomes" id="UP001430953">
    <property type="component" value="Unassembled WGS sequence"/>
</dbReference>
<keyword evidence="3" id="KW-1185">Reference proteome</keyword>
<evidence type="ECO:0000313" key="2">
    <source>
        <dbReference type="EMBL" id="KAL0128527.1"/>
    </source>
</evidence>
<gene>
    <name evidence="2" type="ORF">PUN28_003689</name>
</gene>
<name>A0AAW2GP16_9HYME</name>
<evidence type="ECO:0000313" key="3">
    <source>
        <dbReference type="Proteomes" id="UP001430953"/>
    </source>
</evidence>